<evidence type="ECO:0000313" key="2">
    <source>
        <dbReference type="EMBL" id="RKO90221.1"/>
    </source>
</evidence>
<feature type="domain" description="Orc1-like AAA ATPase" evidence="1">
    <location>
        <begin position="22"/>
        <end position="232"/>
    </location>
</feature>
<dbReference type="InterPro" id="IPR041664">
    <property type="entry name" value="AAA_16"/>
</dbReference>
<dbReference type="OrthoDB" id="60033at2759"/>
<sequence>MSTNEIVSCGADTKSHFVVSGTLYGREEDLRKMCDAFESVRLGGGVKLVLVKGQSGARSILVSGKADLKHRRDPLFSFSQAFRDLIQKLLDESSLDLEEWRTSLLTALGGLGRVITDVLPELESVIGPQPHVASLEPAENEMRLQMVFAAFINVFCRTGRPFVVFLDDLQVGKSVPSERPYNCRGYTPASSNPTPTPLHFALYCVTQWADITTISLITFLLSEPSTTNLLLVGAYRINEVDDGHPLPIALSRLPPAVADCMINIHLSPLPIAKVTDMLADTFHVERQRIHPLDAGASRVPSDDFAAFVAGVYGRTAGNPFFIVQLFKTLSRDGIVFFDSSVRQWRWDLEALQKLQASETVAASQLLPAANAPATHLRIARRLDAASNDPDASDAGILSSEAVAQYTSGADLADLPGERVLIAKLNFEAGTRMSDASFYDEAMAHFKTGIAILESSVPGDCTEMLQDGKSRAWVDEYPLMFALHIA</sequence>
<feature type="non-terminal residue" evidence="2">
    <location>
        <position position="485"/>
    </location>
</feature>
<dbReference type="EMBL" id="KZ995665">
    <property type="protein sequence ID" value="RKO90221.1"/>
    <property type="molecule type" value="Genomic_DNA"/>
</dbReference>
<proteinExistence type="predicted"/>
<dbReference type="Proteomes" id="UP000269721">
    <property type="component" value="Unassembled WGS sequence"/>
</dbReference>
<dbReference type="PANTHER" id="PTHR43642">
    <property type="entry name" value="HYBRID SIGNAL TRANSDUCTION HISTIDINE KINASE G"/>
    <property type="match status" value="1"/>
</dbReference>
<dbReference type="InterPro" id="IPR053159">
    <property type="entry name" value="Hybrid_Histidine_Kinase"/>
</dbReference>
<dbReference type="PANTHER" id="PTHR43642:SF1">
    <property type="entry name" value="HYBRID SIGNAL TRANSDUCTION HISTIDINE KINASE G"/>
    <property type="match status" value="1"/>
</dbReference>
<organism evidence="2 3">
    <name type="scientific">Blyttiomyces helicus</name>
    <dbReference type="NCBI Taxonomy" id="388810"/>
    <lineage>
        <taxon>Eukaryota</taxon>
        <taxon>Fungi</taxon>
        <taxon>Fungi incertae sedis</taxon>
        <taxon>Chytridiomycota</taxon>
        <taxon>Chytridiomycota incertae sedis</taxon>
        <taxon>Chytridiomycetes</taxon>
        <taxon>Chytridiomycetes incertae sedis</taxon>
        <taxon>Blyttiomyces</taxon>
    </lineage>
</organism>
<name>A0A4P9WC44_9FUNG</name>
<evidence type="ECO:0000313" key="3">
    <source>
        <dbReference type="Proteomes" id="UP000269721"/>
    </source>
</evidence>
<evidence type="ECO:0000259" key="1">
    <source>
        <dbReference type="Pfam" id="PF13191"/>
    </source>
</evidence>
<dbReference type="AlphaFoldDB" id="A0A4P9WC44"/>
<keyword evidence="3" id="KW-1185">Reference proteome</keyword>
<dbReference type="Pfam" id="PF13191">
    <property type="entry name" value="AAA_16"/>
    <property type="match status" value="1"/>
</dbReference>
<gene>
    <name evidence="2" type="ORF">BDK51DRAFT_35395</name>
</gene>
<reference evidence="3" key="1">
    <citation type="journal article" date="2018" name="Nat. Microbiol.">
        <title>Leveraging single-cell genomics to expand the fungal tree of life.</title>
        <authorList>
            <person name="Ahrendt S.R."/>
            <person name="Quandt C.A."/>
            <person name="Ciobanu D."/>
            <person name="Clum A."/>
            <person name="Salamov A."/>
            <person name="Andreopoulos B."/>
            <person name="Cheng J.F."/>
            <person name="Woyke T."/>
            <person name="Pelin A."/>
            <person name="Henrissat B."/>
            <person name="Reynolds N.K."/>
            <person name="Benny G.L."/>
            <person name="Smith M.E."/>
            <person name="James T.Y."/>
            <person name="Grigoriev I.V."/>
        </authorList>
    </citation>
    <scope>NUCLEOTIDE SEQUENCE [LARGE SCALE GENOMIC DNA]</scope>
</reference>
<accession>A0A4P9WC44</accession>
<protein>
    <submittedName>
        <fullName evidence="2">AAA ATPase domain-containing protein</fullName>
    </submittedName>
</protein>